<evidence type="ECO:0000256" key="1">
    <source>
        <dbReference type="SAM" id="MobiDB-lite"/>
    </source>
</evidence>
<evidence type="ECO:0000313" key="2">
    <source>
        <dbReference type="EMBL" id="QVI25138.1"/>
    </source>
</evidence>
<feature type="region of interest" description="Disordered" evidence="1">
    <location>
        <begin position="1"/>
        <end position="79"/>
    </location>
</feature>
<sequence>MSEHDKSGKQEGAERAVEGVKAKDTAAIVAGHEDRLEEGRGHQDKAQSQRETAMKEAQAQQERATAELDEQRQRSHQGG</sequence>
<organism evidence="2 3">
    <name type="scientific">Nocardia tengchongensis</name>
    <dbReference type="NCBI Taxonomy" id="2055889"/>
    <lineage>
        <taxon>Bacteria</taxon>
        <taxon>Bacillati</taxon>
        <taxon>Actinomycetota</taxon>
        <taxon>Actinomycetes</taxon>
        <taxon>Mycobacteriales</taxon>
        <taxon>Nocardiaceae</taxon>
        <taxon>Nocardia</taxon>
    </lineage>
</organism>
<gene>
    <name evidence="2" type="ORF">KHQ06_26245</name>
</gene>
<reference evidence="2 3" key="1">
    <citation type="submission" date="2021-04" db="EMBL/GenBank/DDBJ databases">
        <title>Nocardia tengchongensis.</title>
        <authorList>
            <person name="Zhuang k."/>
            <person name="Ran Y."/>
            <person name="Li W."/>
        </authorList>
    </citation>
    <scope>NUCLEOTIDE SEQUENCE [LARGE SCALE GENOMIC DNA]</scope>
    <source>
        <strain evidence="2 3">CFH S0057</strain>
    </source>
</reference>
<feature type="compositionally biased region" description="Basic and acidic residues" evidence="1">
    <location>
        <begin position="31"/>
        <end position="54"/>
    </location>
</feature>
<proteinExistence type="predicted"/>
<dbReference type="Proteomes" id="UP000683310">
    <property type="component" value="Chromosome"/>
</dbReference>
<dbReference type="EMBL" id="CP074371">
    <property type="protein sequence ID" value="QVI25138.1"/>
    <property type="molecule type" value="Genomic_DNA"/>
</dbReference>
<feature type="compositionally biased region" description="Basic and acidic residues" evidence="1">
    <location>
        <begin position="1"/>
        <end position="24"/>
    </location>
</feature>
<name>A0ABX8CZ81_9NOCA</name>
<accession>A0ABX8CZ81</accession>
<keyword evidence="3" id="KW-1185">Reference proteome</keyword>
<feature type="compositionally biased region" description="Basic and acidic residues" evidence="1">
    <location>
        <begin position="64"/>
        <end position="73"/>
    </location>
</feature>
<evidence type="ECO:0000313" key="3">
    <source>
        <dbReference type="Proteomes" id="UP000683310"/>
    </source>
</evidence>
<protein>
    <submittedName>
        <fullName evidence="2">CsbD family protein</fullName>
    </submittedName>
</protein>